<dbReference type="InterPro" id="IPR002921">
    <property type="entry name" value="Fungal_lipase-type"/>
</dbReference>
<gene>
    <name evidence="2" type="ORF">LSUE1_G001248</name>
</gene>
<proteinExistence type="predicted"/>
<dbReference type="CDD" id="cd00519">
    <property type="entry name" value="Lipase_3"/>
    <property type="match status" value="1"/>
</dbReference>
<organism evidence="2 3">
    <name type="scientific">Lachnellula suecica</name>
    <dbReference type="NCBI Taxonomy" id="602035"/>
    <lineage>
        <taxon>Eukaryota</taxon>
        <taxon>Fungi</taxon>
        <taxon>Dikarya</taxon>
        <taxon>Ascomycota</taxon>
        <taxon>Pezizomycotina</taxon>
        <taxon>Leotiomycetes</taxon>
        <taxon>Helotiales</taxon>
        <taxon>Lachnaceae</taxon>
        <taxon>Lachnellula</taxon>
    </lineage>
</organism>
<evidence type="ECO:0000313" key="2">
    <source>
        <dbReference type="EMBL" id="TVY83458.1"/>
    </source>
</evidence>
<evidence type="ECO:0000313" key="3">
    <source>
        <dbReference type="Proteomes" id="UP000469558"/>
    </source>
</evidence>
<dbReference type="SUPFAM" id="SSF53474">
    <property type="entry name" value="alpha/beta-Hydrolases"/>
    <property type="match status" value="1"/>
</dbReference>
<dbReference type="InterPro" id="IPR029058">
    <property type="entry name" value="AB_hydrolase_fold"/>
</dbReference>
<comment type="caution">
    <text evidence="2">The sequence shown here is derived from an EMBL/GenBank/DDBJ whole genome shotgun (WGS) entry which is preliminary data.</text>
</comment>
<accession>A0A8T9CCX6</accession>
<dbReference type="EMBL" id="QGMK01000190">
    <property type="protein sequence ID" value="TVY83458.1"/>
    <property type="molecule type" value="Genomic_DNA"/>
</dbReference>
<sequence>RCEGIDTWQQALHGLQNGIMAIFGRSKKSKQATAQPPNTLAYPSQINLQGPHGNTPQQSWLNGQQKPNTSQVYGNQQFQASAIWLAPQPQQIHITQNLYLTPPPIPERPKKLGNNISKLDLSSMSNLLEQGVPRYVPGAEYLNNGLSRGMGYQDQSAALCELISSKFDTIINLIDGDQFIGDERELAISAPQPMWQQEQPEGTMDRALGKSGKSKGMTNNPVSSAAVSTNYFAKVNLYANSRLPPNLPPLKLYIPTFPLLCLAAHESERVYLKPRGQEREALIDSDWKMGTKAMVIKSVPMDDMNTIVFAVRGTQGFMDWTINLNSAPMSPDGFLDDPGNLCHAGFLNVARKMIKPVAARLRHLLQENPSRTKYSLLITGHSAGGAVASLLYCHMMSTSREAESELNILTSCFKRIHCVSFGAPPVTLLPLAKPQNPLLRKSIFMSFVNEGDPVARADKAYVRSLISLYSSPPPGQPCITTLAPQKLLHAAKSSSSLAIDRMKIRPKPTSSNSAPAETVQPVWRVPEATLSNAGRIVLLRGVERFEGTGRKRERMNEGVVAQVFSDEMLRGVVFGDPMAHGMKLYARRIEVLATNAVMGKS</sequence>
<dbReference type="GO" id="GO:0006629">
    <property type="term" value="P:lipid metabolic process"/>
    <property type="evidence" value="ECO:0007669"/>
    <property type="project" value="InterPro"/>
</dbReference>
<protein>
    <recommendedName>
        <fullName evidence="1">Fungal lipase-type domain-containing protein</fullName>
    </recommendedName>
</protein>
<name>A0A8T9CCX6_9HELO</name>
<feature type="domain" description="Fungal lipase-type" evidence="1">
    <location>
        <begin position="308"/>
        <end position="457"/>
    </location>
</feature>
<evidence type="ECO:0000259" key="1">
    <source>
        <dbReference type="Pfam" id="PF01764"/>
    </source>
</evidence>
<keyword evidence="3" id="KW-1185">Reference proteome</keyword>
<reference evidence="2 3" key="1">
    <citation type="submission" date="2018-05" db="EMBL/GenBank/DDBJ databases">
        <title>Genome sequencing and assembly of the regulated plant pathogen Lachnellula willkommii and related sister species for the development of diagnostic species identification markers.</title>
        <authorList>
            <person name="Giroux E."/>
            <person name="Bilodeau G."/>
        </authorList>
    </citation>
    <scope>NUCLEOTIDE SEQUENCE [LARGE SCALE GENOMIC DNA]</scope>
    <source>
        <strain evidence="2 3">CBS 268.59</strain>
    </source>
</reference>
<dbReference type="Gene3D" id="3.40.50.1820">
    <property type="entry name" value="alpha/beta hydrolase"/>
    <property type="match status" value="1"/>
</dbReference>
<dbReference type="Proteomes" id="UP000469558">
    <property type="component" value="Unassembled WGS sequence"/>
</dbReference>
<dbReference type="AlphaFoldDB" id="A0A8T9CCX6"/>
<dbReference type="PANTHER" id="PTHR46023">
    <property type="entry name" value="LIPASE CLASS 3 PROTEIN-LIKE"/>
    <property type="match status" value="1"/>
</dbReference>
<dbReference type="PANTHER" id="PTHR46023:SF6">
    <property type="entry name" value="LIPASE CLASS 3 FAMILY PROTEIN"/>
    <property type="match status" value="1"/>
</dbReference>
<dbReference type="Pfam" id="PF01764">
    <property type="entry name" value="Lipase_3"/>
    <property type="match status" value="1"/>
</dbReference>
<dbReference type="OrthoDB" id="438440at2759"/>
<feature type="non-terminal residue" evidence="2">
    <location>
        <position position="601"/>
    </location>
</feature>